<organism evidence="4 5">
    <name type="scientific">Sphagnum troendelagicum</name>
    <dbReference type="NCBI Taxonomy" id="128251"/>
    <lineage>
        <taxon>Eukaryota</taxon>
        <taxon>Viridiplantae</taxon>
        <taxon>Streptophyta</taxon>
        <taxon>Embryophyta</taxon>
        <taxon>Bryophyta</taxon>
        <taxon>Sphagnophytina</taxon>
        <taxon>Sphagnopsida</taxon>
        <taxon>Sphagnales</taxon>
        <taxon>Sphagnaceae</taxon>
        <taxon>Sphagnum</taxon>
    </lineage>
</organism>
<dbReference type="SUPFAM" id="SSF52058">
    <property type="entry name" value="L domain-like"/>
    <property type="match status" value="1"/>
</dbReference>
<evidence type="ECO:0000259" key="3">
    <source>
        <dbReference type="Pfam" id="PF23598"/>
    </source>
</evidence>
<dbReference type="InterPro" id="IPR050216">
    <property type="entry name" value="LRR_domain-containing"/>
</dbReference>
<dbReference type="Proteomes" id="UP001497512">
    <property type="component" value="Chromosome 8"/>
</dbReference>
<dbReference type="InterPro" id="IPR003591">
    <property type="entry name" value="Leu-rich_rpt_typical-subtyp"/>
</dbReference>
<keyword evidence="2" id="KW-0677">Repeat</keyword>
<dbReference type="SMART" id="SM00365">
    <property type="entry name" value="LRR_SD22"/>
    <property type="match status" value="5"/>
</dbReference>
<evidence type="ECO:0000313" key="5">
    <source>
        <dbReference type="Proteomes" id="UP001497512"/>
    </source>
</evidence>
<dbReference type="PANTHER" id="PTHR48051:SF25">
    <property type="entry name" value="LEUCINE RICH REPEAT PROTEIN"/>
    <property type="match status" value="1"/>
</dbReference>
<dbReference type="InterPro" id="IPR001611">
    <property type="entry name" value="Leu-rich_rpt"/>
</dbReference>
<dbReference type="PROSITE" id="PS51450">
    <property type="entry name" value="LRR"/>
    <property type="match status" value="1"/>
</dbReference>
<dbReference type="InterPro" id="IPR055414">
    <property type="entry name" value="LRR_R13L4/SHOC2-like"/>
</dbReference>
<dbReference type="SMART" id="SM00364">
    <property type="entry name" value="LRR_BAC"/>
    <property type="match status" value="7"/>
</dbReference>
<dbReference type="PANTHER" id="PTHR48051">
    <property type="match status" value="1"/>
</dbReference>
<keyword evidence="1" id="KW-0433">Leucine-rich repeat</keyword>
<reference evidence="4" key="1">
    <citation type="submission" date="2024-02" db="EMBL/GenBank/DDBJ databases">
        <authorList>
            <consortium name="ELIXIR-Norway"/>
            <consortium name="Elixir Norway"/>
        </authorList>
    </citation>
    <scope>NUCLEOTIDE SEQUENCE</scope>
</reference>
<feature type="domain" description="Disease resistance R13L4/SHOC-2-like LRR" evidence="3">
    <location>
        <begin position="184"/>
        <end position="265"/>
    </location>
</feature>
<keyword evidence="5" id="KW-1185">Reference proteome</keyword>
<dbReference type="SMART" id="SM00369">
    <property type="entry name" value="LRR_TYP"/>
    <property type="match status" value="7"/>
</dbReference>
<evidence type="ECO:0000313" key="4">
    <source>
        <dbReference type="EMBL" id="CAK9234462.1"/>
    </source>
</evidence>
<sequence>MAAAAASQCFLSGVPIHFSLEPWSCGKMNKRENKLGRLRVTSRHSWWGRARARQCLFHCKGILRRSSICFMAFSPLPAAVASDAVVSDVEAHISLAFSTGRLDLSYHGLEEVPLRVFQIVDLVDLSLAGNKISSLPDDIKNLVNLRRLGLAGNRLQELPASIGDLQQLEGLWITGNMLHSLPAEIGNLKHLRMLALDGNKLSSLPESISGLQELQVLSVAGNNLQEIPAGIGSLKVLKVLAAHGNQLQWLPDALTQLSSLQDLWIQGNKLKALPENLGGLCSLQQLSLADNLLEALPESIGQLLALKTLWLYGNKLKRGPRSLATMKKLLHVWLESNPLEGQYLRDILPTIPRLNAFGVTSDVEFLEDIPEVMKNVVTVTKIAGSGAAQSCGGYFKLQQWNPQEKSDIIVVAFGSAPGVPNWGGVLRKAKMEIRTQGSISVFDTLYVVDSQRSWYTHEDCWELDRSNAEEKCQQAGPQQPRLGGYYQMELEISLKSYKHVIMLGDSMGASAALLFSRLATSVLAFCPQVDLSTSSIRPGQDDAWLQAFQQEILQAVSASSAKICVHCGTWSHDIDQAKLLPASKVKLEVHNVDDHRLAKELDTQKKLVSLVLQEINEANLACTT</sequence>
<name>A0ABP0V2G6_9BRYO</name>
<evidence type="ECO:0000256" key="2">
    <source>
        <dbReference type="ARBA" id="ARBA00022737"/>
    </source>
</evidence>
<dbReference type="Gene3D" id="3.80.10.10">
    <property type="entry name" value="Ribonuclease Inhibitor"/>
    <property type="match status" value="1"/>
</dbReference>
<gene>
    <name evidence="4" type="ORF">CSSPTR1EN2_LOCUS22229</name>
</gene>
<proteinExistence type="predicted"/>
<dbReference type="EMBL" id="OZ019900">
    <property type="protein sequence ID" value="CAK9234462.1"/>
    <property type="molecule type" value="Genomic_DNA"/>
</dbReference>
<accession>A0ABP0V2G6</accession>
<evidence type="ECO:0000256" key="1">
    <source>
        <dbReference type="ARBA" id="ARBA00022614"/>
    </source>
</evidence>
<dbReference type="Pfam" id="PF23598">
    <property type="entry name" value="LRR_14"/>
    <property type="match status" value="1"/>
</dbReference>
<dbReference type="InterPro" id="IPR032675">
    <property type="entry name" value="LRR_dom_sf"/>
</dbReference>
<protein>
    <recommendedName>
        <fullName evidence="3">Disease resistance R13L4/SHOC-2-like LRR domain-containing protein</fullName>
    </recommendedName>
</protein>